<protein>
    <submittedName>
        <fullName evidence="2">Uncharacterized protein</fullName>
    </submittedName>
</protein>
<name>A0A292PSQ3_9PEZI</name>
<keyword evidence="1" id="KW-1133">Transmembrane helix</keyword>
<evidence type="ECO:0000313" key="2">
    <source>
        <dbReference type="EMBL" id="CUS10662.1"/>
    </source>
</evidence>
<keyword evidence="1" id="KW-0812">Transmembrane</keyword>
<keyword evidence="3" id="KW-1185">Reference proteome</keyword>
<feature type="transmembrane region" description="Helical" evidence="1">
    <location>
        <begin position="303"/>
        <end position="336"/>
    </location>
</feature>
<reference evidence="2" key="1">
    <citation type="submission" date="2015-10" db="EMBL/GenBank/DDBJ databases">
        <authorList>
            <person name="Regsiter A."/>
            <person name="william w."/>
        </authorList>
    </citation>
    <scope>NUCLEOTIDE SEQUENCE</scope>
    <source>
        <strain evidence="2">Montdore</strain>
    </source>
</reference>
<dbReference type="EMBL" id="LN891042">
    <property type="protein sequence ID" value="CUS10662.1"/>
    <property type="molecule type" value="Genomic_DNA"/>
</dbReference>
<organism evidence="2 3">
    <name type="scientific">Tuber aestivum</name>
    <name type="common">summer truffle</name>
    <dbReference type="NCBI Taxonomy" id="59557"/>
    <lineage>
        <taxon>Eukaryota</taxon>
        <taxon>Fungi</taxon>
        <taxon>Dikarya</taxon>
        <taxon>Ascomycota</taxon>
        <taxon>Pezizomycotina</taxon>
        <taxon>Pezizomycetes</taxon>
        <taxon>Pezizales</taxon>
        <taxon>Tuberaceae</taxon>
        <taxon>Tuber</taxon>
    </lineage>
</organism>
<sequence>MAYGIKTLPQWHDYYEAEAQSFLRRCRLLPNPVEIRRSLLNDHLKAYAQTTLSSRARALRNSGTWASVVQGTAAAGAVPMGKVLVKSGGALFFASRALKSFGLDGDMEAELFDIALKAKLIETNPEKIFKGQVKKKLKKTIKSEAKDFWEKEDMADHIKDELKEEFGEEAAVEAIEELVHFIPVFGQMWSYGAGYYRAEKKLNKVLDKVTKRAHEVHIEVVIPLICHSLVRDQPPPPPITHTMSLPSFREARTHVPSLPETKSGRPSAVPVLTRNTMTKPQVSQKKTFLVGLSRLPSLSGIRALFMLCFFFAAICIFEPAPVLVSLFWIMIFWYIFSVLYYFRRAILLTAGLMTVVVLAMAGWERVAVSYVFD</sequence>
<dbReference type="Proteomes" id="UP001412239">
    <property type="component" value="Unassembled WGS sequence"/>
</dbReference>
<keyword evidence="1" id="KW-0472">Membrane</keyword>
<proteinExistence type="predicted"/>
<feature type="transmembrane region" description="Helical" evidence="1">
    <location>
        <begin position="345"/>
        <end position="363"/>
    </location>
</feature>
<evidence type="ECO:0000256" key="1">
    <source>
        <dbReference type="SAM" id="Phobius"/>
    </source>
</evidence>
<accession>A0A292PSQ3</accession>
<dbReference type="AlphaFoldDB" id="A0A292PSQ3"/>
<evidence type="ECO:0000313" key="3">
    <source>
        <dbReference type="Proteomes" id="UP001412239"/>
    </source>
</evidence>
<gene>
    <name evidence="2" type="ORF">GSTUAT00005278001</name>
</gene>